<evidence type="ECO:0000313" key="2">
    <source>
        <dbReference type="Proteomes" id="UP000079169"/>
    </source>
</evidence>
<protein>
    <submittedName>
        <fullName evidence="3">Uncharacterized protein LOC103512729 isoform X1</fullName>
    </submittedName>
    <submittedName>
        <fullName evidence="4">Uncharacterized protein LOC103512729 isoform X2</fullName>
    </submittedName>
</protein>
<organism evidence="2 3">
    <name type="scientific">Diaphorina citri</name>
    <name type="common">Asian citrus psyllid</name>
    <dbReference type="NCBI Taxonomy" id="121845"/>
    <lineage>
        <taxon>Eukaryota</taxon>
        <taxon>Metazoa</taxon>
        <taxon>Ecdysozoa</taxon>
        <taxon>Arthropoda</taxon>
        <taxon>Hexapoda</taxon>
        <taxon>Insecta</taxon>
        <taxon>Pterygota</taxon>
        <taxon>Neoptera</taxon>
        <taxon>Paraneoptera</taxon>
        <taxon>Hemiptera</taxon>
        <taxon>Sternorrhyncha</taxon>
        <taxon>Psylloidea</taxon>
        <taxon>Psyllidae</taxon>
        <taxon>Diaphorininae</taxon>
        <taxon>Diaphorina</taxon>
    </lineage>
</organism>
<accession>A0A1S4EFJ9</accession>
<reference evidence="3 4" key="1">
    <citation type="submission" date="2025-04" db="UniProtKB">
        <authorList>
            <consortium name="RefSeq"/>
        </authorList>
    </citation>
    <scope>IDENTIFICATION</scope>
</reference>
<dbReference type="PaxDb" id="121845-A0A1S4EFJ9"/>
<proteinExistence type="predicted"/>
<feature type="signal peptide" evidence="1">
    <location>
        <begin position="1"/>
        <end position="23"/>
    </location>
</feature>
<feature type="chain" id="PRO_5010481053" evidence="1">
    <location>
        <begin position="24"/>
        <end position="172"/>
    </location>
</feature>
<keyword evidence="2" id="KW-1185">Reference proteome</keyword>
<evidence type="ECO:0000313" key="3">
    <source>
        <dbReference type="RefSeq" id="XP_008475730.1"/>
    </source>
</evidence>
<dbReference type="RefSeq" id="XP_008475730.1">
    <property type="nucleotide sequence ID" value="XM_008477508.3"/>
</dbReference>
<keyword evidence="1" id="KW-0732">Signal</keyword>
<sequence length="172" mass="19208">MTALSCACLLLISVFSILPITFSARTVYGDGVVYLYKDSIAKEQLNIYEGDQFILDFKLRSASVEGYNDISFLNITQNIKDLSADKYITVILRRVENYLFNVTSVSPVHVTDGGNDTVLSRSAQWPSIYATSLNVRNSQNETLALRNIYRIVVSAVRIVSNSGIRVEIFPNP</sequence>
<dbReference type="RefSeq" id="XP_026681936.1">
    <property type="nucleotide sequence ID" value="XM_026826135.1"/>
</dbReference>
<dbReference type="Proteomes" id="UP000079169">
    <property type="component" value="Unplaced"/>
</dbReference>
<evidence type="ECO:0000313" key="4">
    <source>
        <dbReference type="RefSeq" id="XP_026681936.1"/>
    </source>
</evidence>
<evidence type="ECO:0000256" key="1">
    <source>
        <dbReference type="SAM" id="SignalP"/>
    </source>
</evidence>
<dbReference type="AlphaFoldDB" id="A0A1S4EFJ9"/>
<name>A0A1S4EFJ9_DIACI</name>
<dbReference type="KEGG" id="dci:103512729"/>
<gene>
    <name evidence="3 4" type="primary">LOC103512729</name>
</gene>
<dbReference type="GeneID" id="103512729"/>